<sequence>MITRCILKQLSISRYAIISLTFERDTVTQSRHLNTRMPLPRRQLKQSPPAEKLPWKRRGCECATVGDGGGKPARARPEPQILKFTVITNVGECFGLRRYTA</sequence>
<evidence type="ECO:0000256" key="1">
    <source>
        <dbReference type="SAM" id="MobiDB-lite"/>
    </source>
</evidence>
<gene>
    <name evidence="2" type="ORF">PUN28_019210</name>
</gene>
<dbReference type="AlphaFoldDB" id="A0AAW2ED57"/>
<reference evidence="2 3" key="1">
    <citation type="submission" date="2023-03" db="EMBL/GenBank/DDBJ databases">
        <title>High recombination rates correlate with genetic variation in Cardiocondyla obscurior ants.</title>
        <authorList>
            <person name="Errbii M."/>
        </authorList>
    </citation>
    <scope>NUCLEOTIDE SEQUENCE [LARGE SCALE GENOMIC DNA]</scope>
    <source>
        <strain evidence="2">Alpha-2009</strain>
        <tissue evidence="2">Whole body</tissue>
    </source>
</reference>
<name>A0AAW2ED57_9HYME</name>
<comment type="caution">
    <text evidence="2">The sequence shown here is derived from an EMBL/GenBank/DDBJ whole genome shotgun (WGS) entry which is preliminary data.</text>
</comment>
<accession>A0AAW2ED57</accession>
<organism evidence="2 3">
    <name type="scientific">Cardiocondyla obscurior</name>
    <dbReference type="NCBI Taxonomy" id="286306"/>
    <lineage>
        <taxon>Eukaryota</taxon>
        <taxon>Metazoa</taxon>
        <taxon>Ecdysozoa</taxon>
        <taxon>Arthropoda</taxon>
        <taxon>Hexapoda</taxon>
        <taxon>Insecta</taxon>
        <taxon>Pterygota</taxon>
        <taxon>Neoptera</taxon>
        <taxon>Endopterygota</taxon>
        <taxon>Hymenoptera</taxon>
        <taxon>Apocrita</taxon>
        <taxon>Aculeata</taxon>
        <taxon>Formicoidea</taxon>
        <taxon>Formicidae</taxon>
        <taxon>Myrmicinae</taxon>
        <taxon>Cardiocondyla</taxon>
    </lineage>
</organism>
<dbReference type="Proteomes" id="UP001430953">
    <property type="component" value="Unassembled WGS sequence"/>
</dbReference>
<evidence type="ECO:0000313" key="3">
    <source>
        <dbReference type="Proteomes" id="UP001430953"/>
    </source>
</evidence>
<protein>
    <submittedName>
        <fullName evidence="2">Uncharacterized protein</fullName>
    </submittedName>
</protein>
<keyword evidence="3" id="KW-1185">Reference proteome</keyword>
<feature type="region of interest" description="Disordered" evidence="1">
    <location>
        <begin position="32"/>
        <end position="53"/>
    </location>
</feature>
<evidence type="ECO:0000313" key="2">
    <source>
        <dbReference type="EMBL" id="KAL0100658.1"/>
    </source>
</evidence>
<proteinExistence type="predicted"/>
<dbReference type="EMBL" id="JADYXP020000025">
    <property type="protein sequence ID" value="KAL0100658.1"/>
    <property type="molecule type" value="Genomic_DNA"/>
</dbReference>